<evidence type="ECO:0000259" key="2">
    <source>
        <dbReference type="PROSITE" id="PS50837"/>
    </source>
</evidence>
<dbReference type="PROSITE" id="PS51145">
    <property type="entry name" value="ZU5"/>
    <property type="match status" value="1"/>
</dbReference>
<dbReference type="InterPro" id="IPR027417">
    <property type="entry name" value="P-loop_NTPase"/>
</dbReference>
<organism evidence="4 5">
    <name type="scientific">Stichopus japonicus</name>
    <name type="common">Sea cucumber</name>
    <dbReference type="NCBI Taxonomy" id="307972"/>
    <lineage>
        <taxon>Eukaryota</taxon>
        <taxon>Metazoa</taxon>
        <taxon>Echinodermata</taxon>
        <taxon>Eleutherozoa</taxon>
        <taxon>Echinozoa</taxon>
        <taxon>Holothuroidea</taxon>
        <taxon>Aspidochirotacea</taxon>
        <taxon>Aspidochirotida</taxon>
        <taxon>Stichopodidae</taxon>
        <taxon>Apostichopus</taxon>
    </lineage>
</organism>
<keyword evidence="5" id="KW-1185">Reference proteome</keyword>
<name>A0A2G8LA46_STIJA</name>
<dbReference type="PANTHER" id="PTHR46312">
    <property type="entry name" value="NACHT DOMAIN-CONTAINING PROTEIN"/>
    <property type="match status" value="1"/>
</dbReference>
<dbReference type="Gene3D" id="2.60.220.30">
    <property type="match status" value="1"/>
</dbReference>
<feature type="domain" description="ZU5" evidence="3">
    <location>
        <begin position="86"/>
        <end position="225"/>
    </location>
</feature>
<evidence type="ECO:0000313" key="4">
    <source>
        <dbReference type="EMBL" id="PIK57137.1"/>
    </source>
</evidence>
<dbReference type="SUPFAM" id="SSF52540">
    <property type="entry name" value="P-loop containing nucleoside triphosphate hydrolases"/>
    <property type="match status" value="1"/>
</dbReference>
<comment type="caution">
    <text evidence="4">The sequence shown here is derived from an EMBL/GenBank/DDBJ whole genome shotgun (WGS) entry which is preliminary data.</text>
</comment>
<reference evidence="4 5" key="1">
    <citation type="journal article" date="2017" name="PLoS Biol.">
        <title>The sea cucumber genome provides insights into morphological evolution and visceral regeneration.</title>
        <authorList>
            <person name="Zhang X."/>
            <person name="Sun L."/>
            <person name="Yuan J."/>
            <person name="Sun Y."/>
            <person name="Gao Y."/>
            <person name="Zhang L."/>
            <person name="Li S."/>
            <person name="Dai H."/>
            <person name="Hamel J.F."/>
            <person name="Liu C."/>
            <person name="Yu Y."/>
            <person name="Liu S."/>
            <person name="Lin W."/>
            <person name="Guo K."/>
            <person name="Jin S."/>
            <person name="Xu P."/>
            <person name="Storey K.B."/>
            <person name="Huan P."/>
            <person name="Zhang T."/>
            <person name="Zhou Y."/>
            <person name="Zhang J."/>
            <person name="Lin C."/>
            <person name="Li X."/>
            <person name="Xing L."/>
            <person name="Huo D."/>
            <person name="Sun M."/>
            <person name="Wang L."/>
            <person name="Mercier A."/>
            <person name="Li F."/>
            <person name="Yang H."/>
            <person name="Xiang J."/>
        </authorList>
    </citation>
    <scope>NUCLEOTIDE SEQUENCE [LARGE SCALE GENOMIC DNA]</scope>
    <source>
        <strain evidence="4">Shaxun</strain>
        <tissue evidence="4">Muscle</tissue>
    </source>
</reference>
<dbReference type="CDD" id="cd01120">
    <property type="entry name" value="RecA-like_superfamily"/>
    <property type="match status" value="1"/>
</dbReference>
<dbReference type="PANTHER" id="PTHR46312:SF2">
    <property type="entry name" value="NUCLEOTIDE-BINDING OLIGOMERIZATION DOMAIN-CONTAINING PROTEIN 2-LIKE"/>
    <property type="match status" value="1"/>
</dbReference>
<dbReference type="Proteomes" id="UP000230750">
    <property type="component" value="Unassembled WGS sequence"/>
</dbReference>
<proteinExistence type="predicted"/>
<feature type="region of interest" description="Disordered" evidence="1">
    <location>
        <begin position="40"/>
        <end position="78"/>
    </location>
</feature>
<dbReference type="InterPro" id="IPR000906">
    <property type="entry name" value="ZU5_dom"/>
</dbReference>
<dbReference type="EMBL" id="MRZV01000152">
    <property type="protein sequence ID" value="PIK57137.1"/>
    <property type="molecule type" value="Genomic_DNA"/>
</dbReference>
<dbReference type="Pfam" id="PF00791">
    <property type="entry name" value="ZU5"/>
    <property type="match status" value="1"/>
</dbReference>
<dbReference type="Gene3D" id="3.40.50.300">
    <property type="entry name" value="P-loop containing nucleotide triphosphate hydrolases"/>
    <property type="match status" value="1"/>
</dbReference>
<dbReference type="AlphaFoldDB" id="A0A2G8LA46"/>
<feature type="region of interest" description="Disordered" evidence="1">
    <location>
        <begin position="936"/>
        <end position="957"/>
    </location>
</feature>
<dbReference type="PROSITE" id="PS50837">
    <property type="entry name" value="NACHT"/>
    <property type="match status" value="1"/>
</dbReference>
<dbReference type="InterPro" id="IPR007111">
    <property type="entry name" value="NACHT_NTPase"/>
</dbReference>
<gene>
    <name evidence="4" type="ORF">BSL78_05955</name>
</gene>
<feature type="compositionally biased region" description="Basic and acidic residues" evidence="1">
    <location>
        <begin position="57"/>
        <end position="78"/>
    </location>
</feature>
<evidence type="ECO:0000259" key="3">
    <source>
        <dbReference type="PROSITE" id="PS51145"/>
    </source>
</evidence>
<dbReference type="OrthoDB" id="120976at2759"/>
<protein>
    <submittedName>
        <fullName evidence="4">Putative NACHT, LRR and PYD domains-containing protein 10-like</fullName>
    </submittedName>
</protein>
<evidence type="ECO:0000313" key="5">
    <source>
        <dbReference type="Proteomes" id="UP000230750"/>
    </source>
</evidence>
<evidence type="ECO:0000256" key="1">
    <source>
        <dbReference type="SAM" id="MobiDB-lite"/>
    </source>
</evidence>
<accession>A0A2G8LA46</accession>
<dbReference type="Pfam" id="PF05729">
    <property type="entry name" value="NACHT"/>
    <property type="match status" value="1"/>
</dbReference>
<sequence>MRDECGSVWQIWFLNVKASFNGVCVSIILFSVENVKFDPDNKSTASQGSDEREDDDDHSKESLMEREELPKQRQDSQVLEKRHLHSYIEHRINYEGGTISIMGVHLTIPEDALSFDHVIAVKVIYDPDIHLPGSARRGRITPLLKIEPEGLTLNKPAQLTIPHSAIIPEPDRHDVIIFTGLKDEEHLQEGEITWTEEKSIGWKLDPEKISLDINILSYVFVNLVSQETEQKHVFRIVPFIDGILDAKDDVLITVCFCKDSDEEYKLLLEDHHPKLCLGNYTPFQITRTSNAGRDHVSYIDLIMSSPGDGYHLTKEESTKHVDIDYLCAANRVSHQFRLTWDKDGDTDMVDVKLKVSQHEMNQTTLILQLKVKDILLSPESQKILHPECQVDVMSSLSGLHKYEKLRGDIAKLLDKQHCLKLGIWFRLKPAENETIQEAAESGEMLMKILDERELIMPERMIRLYEGLKAIHFNKVARLVLEYIDTSQEKNGKENEGGKDDNKMVKLPEKREVISKRTLKLLVNYKMLIKEGYNRLDAQSALILTKGKLDLGRRLLLLAKEEHGKENLFIKCLQQKMKTWFETMTPVPWKKSCQWKPSDLFIASGLVLTTSGSNISSREVDQKCKLHYLDIFTDERLKAETRIILEGQPGSGKTMLSSQFAYDWCCGKLDIPMVIYLPLKIVDNMTIVQTIKMFYISKGIPITEEDIESMLTSSEKEVLLILDGLEEYNGGTKDDTPSEVMRVMTKEKLSNCIVMITARTDYAKDLPRGPMLKIGSFGEDERNEYIEKVYSDDLKKQEEVKELIDNVPFILHICNVPLLLVLLVHNIDRLGKVPEPQLDRVTPFLKAIVDILCSVQDEEETSGHLLYQQQGSICEEDGSRSESEVSIEPHITLEELAFNGLCKGNQQLFWEKDFVDRSVSNSKTWIDAGILVEEGTPFNSPSRDLQTNLDSESPQNDSISNESLYTFNVTSAMKRGYLLIMISWNLSINQRINQYLESKEKKSEPLQKGNAVEYVSLQVRFLDKLIQEWFAAKYLARLFCGQKSTEHHYKYQLFREHLANIDPADLHYVLRFTCHICPHSFHFIASFLMRDL</sequence>
<feature type="domain" description="NACHT" evidence="2">
    <location>
        <begin position="640"/>
        <end position="760"/>
    </location>
</feature>